<accession>A0A1X2GNM4</accession>
<dbReference type="Pfam" id="PF02375">
    <property type="entry name" value="JmjN"/>
    <property type="match status" value="1"/>
</dbReference>
<evidence type="ECO:0000256" key="2">
    <source>
        <dbReference type="ARBA" id="ARBA00004123"/>
    </source>
</evidence>
<dbReference type="STRING" id="101127.A0A1X2GNM4"/>
<dbReference type="Proteomes" id="UP000242146">
    <property type="component" value="Unassembled WGS sequence"/>
</dbReference>
<dbReference type="GO" id="GO:0006355">
    <property type="term" value="P:regulation of DNA-templated transcription"/>
    <property type="evidence" value="ECO:0007669"/>
    <property type="project" value="TreeGrafter"/>
</dbReference>
<gene>
    <name evidence="18" type="ORF">DM01DRAFT_1283745</name>
</gene>
<dbReference type="AlphaFoldDB" id="A0A1X2GNM4"/>
<comment type="similarity">
    <text evidence="3">Belongs to the JARID1 histone demethylase family.</text>
</comment>
<evidence type="ECO:0000256" key="7">
    <source>
        <dbReference type="ARBA" id="ARBA00022833"/>
    </source>
</evidence>
<evidence type="ECO:0000256" key="12">
    <source>
        <dbReference type="PROSITE-ProRule" id="PRU00146"/>
    </source>
</evidence>
<keyword evidence="6 12" id="KW-0863">Zinc-finger</keyword>
<dbReference type="GO" id="GO:0008270">
    <property type="term" value="F:zinc ion binding"/>
    <property type="evidence" value="ECO:0007669"/>
    <property type="project" value="UniProtKB-KW"/>
</dbReference>
<evidence type="ECO:0000256" key="8">
    <source>
        <dbReference type="ARBA" id="ARBA00023002"/>
    </source>
</evidence>
<dbReference type="Pfam" id="PF00628">
    <property type="entry name" value="PHD"/>
    <property type="match status" value="1"/>
</dbReference>
<evidence type="ECO:0000259" key="14">
    <source>
        <dbReference type="PROSITE" id="PS50016"/>
    </source>
</evidence>
<dbReference type="InterPro" id="IPR013083">
    <property type="entry name" value="Znf_RING/FYVE/PHD"/>
</dbReference>
<dbReference type="SUPFAM" id="SSF51197">
    <property type="entry name" value="Clavaminate synthase-like"/>
    <property type="match status" value="1"/>
</dbReference>
<feature type="non-terminal residue" evidence="18">
    <location>
        <position position="683"/>
    </location>
</feature>
<dbReference type="Pfam" id="PF01388">
    <property type="entry name" value="ARID"/>
    <property type="match status" value="1"/>
</dbReference>
<dbReference type="PANTHER" id="PTHR10694">
    <property type="entry name" value="LYSINE-SPECIFIC DEMETHYLASE"/>
    <property type="match status" value="1"/>
</dbReference>
<reference evidence="18 19" key="1">
    <citation type="submission" date="2016-07" db="EMBL/GenBank/DDBJ databases">
        <title>Pervasive Adenine N6-methylation of Active Genes in Fungi.</title>
        <authorList>
            <consortium name="DOE Joint Genome Institute"/>
            <person name="Mondo S.J."/>
            <person name="Dannebaum R.O."/>
            <person name="Kuo R.C."/>
            <person name="Labutti K."/>
            <person name="Haridas S."/>
            <person name="Kuo A."/>
            <person name="Salamov A."/>
            <person name="Ahrendt S.R."/>
            <person name="Lipzen A."/>
            <person name="Sullivan W."/>
            <person name="Andreopoulos W.B."/>
            <person name="Clum A."/>
            <person name="Lindquist E."/>
            <person name="Daum C."/>
            <person name="Ramamoorthy G.K."/>
            <person name="Gryganskyi A."/>
            <person name="Culley D."/>
            <person name="Magnuson J.K."/>
            <person name="James T.Y."/>
            <person name="O'Malley M.A."/>
            <person name="Stajich J.E."/>
            <person name="Spatafora J.W."/>
            <person name="Visel A."/>
            <person name="Grigoriev I.V."/>
        </authorList>
    </citation>
    <scope>NUCLEOTIDE SEQUENCE [LARGE SCALE GENOMIC DNA]</scope>
    <source>
        <strain evidence="18 19">NRRL 3301</strain>
    </source>
</reference>
<dbReference type="PROSITE" id="PS50016">
    <property type="entry name" value="ZF_PHD_2"/>
    <property type="match status" value="1"/>
</dbReference>
<dbReference type="GO" id="GO:0005634">
    <property type="term" value="C:nucleus"/>
    <property type="evidence" value="ECO:0007669"/>
    <property type="project" value="UniProtKB-SubCell"/>
</dbReference>
<feature type="domain" description="PHD-type" evidence="14">
    <location>
        <begin position="246"/>
        <end position="296"/>
    </location>
</feature>
<keyword evidence="19" id="KW-1185">Reference proteome</keyword>
<evidence type="ECO:0000256" key="1">
    <source>
        <dbReference type="ARBA" id="ARBA00001954"/>
    </source>
</evidence>
<evidence type="ECO:0000256" key="3">
    <source>
        <dbReference type="ARBA" id="ARBA00006801"/>
    </source>
</evidence>
<evidence type="ECO:0000313" key="18">
    <source>
        <dbReference type="EMBL" id="ORX58008.1"/>
    </source>
</evidence>
<dbReference type="Pfam" id="PF02928">
    <property type="entry name" value="zf-C5HC2"/>
    <property type="match status" value="1"/>
</dbReference>
<dbReference type="InterPro" id="IPR036431">
    <property type="entry name" value="ARID_dom_sf"/>
</dbReference>
<dbReference type="InterPro" id="IPR048615">
    <property type="entry name" value="KDM5_C-hel"/>
</dbReference>
<dbReference type="CDD" id="cd16100">
    <property type="entry name" value="ARID"/>
    <property type="match status" value="1"/>
</dbReference>
<evidence type="ECO:0000256" key="5">
    <source>
        <dbReference type="ARBA" id="ARBA00022723"/>
    </source>
</evidence>
<comment type="subcellular location">
    <subcellularLocation>
        <location evidence="2">Nucleus</location>
    </subcellularLocation>
</comment>
<dbReference type="GO" id="GO:0034647">
    <property type="term" value="F:histone H3K4me/H3K4me2/H3K4me3 demethylase activity"/>
    <property type="evidence" value="ECO:0007669"/>
    <property type="project" value="UniProtKB-EC"/>
</dbReference>
<dbReference type="SMART" id="SM01014">
    <property type="entry name" value="ARID"/>
    <property type="match status" value="1"/>
</dbReference>
<dbReference type="GO" id="GO:0000785">
    <property type="term" value="C:chromatin"/>
    <property type="evidence" value="ECO:0007669"/>
    <property type="project" value="TreeGrafter"/>
</dbReference>
<evidence type="ECO:0000259" key="16">
    <source>
        <dbReference type="PROSITE" id="PS51183"/>
    </source>
</evidence>
<evidence type="ECO:0000256" key="10">
    <source>
        <dbReference type="ARBA" id="ARBA00023242"/>
    </source>
</evidence>
<evidence type="ECO:0000256" key="11">
    <source>
        <dbReference type="ARBA" id="ARBA00048734"/>
    </source>
</evidence>
<feature type="domain" description="ARID" evidence="15">
    <location>
        <begin position="129"/>
        <end position="222"/>
    </location>
</feature>
<dbReference type="PROSITE" id="PS01359">
    <property type="entry name" value="ZF_PHD_1"/>
    <property type="match status" value="1"/>
</dbReference>
<feature type="domain" description="JmjC" evidence="17">
    <location>
        <begin position="383"/>
        <end position="549"/>
    </location>
</feature>
<dbReference type="PROSITE" id="PS51183">
    <property type="entry name" value="JMJN"/>
    <property type="match status" value="1"/>
</dbReference>
<dbReference type="PANTHER" id="PTHR10694:SF33">
    <property type="entry name" value="LYSINE-SPECIFIC DEMETHYLASE 5"/>
    <property type="match status" value="1"/>
</dbReference>
<dbReference type="InterPro" id="IPR003349">
    <property type="entry name" value="JmjN"/>
</dbReference>
<dbReference type="SUPFAM" id="SSF46774">
    <property type="entry name" value="ARID-like"/>
    <property type="match status" value="1"/>
</dbReference>
<dbReference type="SMART" id="SM00558">
    <property type="entry name" value="JmjC"/>
    <property type="match status" value="1"/>
</dbReference>
<sequence>MKRISLRVTPARTERESDQVKSPTRNKPYATRTNLPETLDLNSVKRNNDPPVRTKPRIFGLTEAPIYHPTPEQFKDPLQYIESIRPEAEQYGIIKIVPPASYKPPFSLNTEKFRFRTRIQKLNSMEGGTRANVNYLEQVQKFHRLFGHPISRIPQLDKRPIDLYNLKKEVEKYGGYQIVNEKKKWAEIGRGMGYNRRECTSLSNGLKSAYSRIVLPYEDWLEKTKAKIILSDNANHDVNDSADSDQLACAVCHSSERKDELLECDDCERGYHMSCLDPPLKTAPKDEWYCYKCLIASGNDYGFEDGGEYSLSEFQKVCEDFKVKWFTDETRTVKHATDVSEEDCENEFWRLVDDPHVECEVEYGADLHSTQHGSAFPSMERDNKYVDPWNLNMIPILPQSLFTHIKSDISGMMVPWLYVGMCFSAFCWHNEDHYTYSINYMHWGETKTWYGIPGDDTGKFEQTMRDAVPELFEQQPNLLFQLVTMLSPGRLLKEKVRVFAVDQRPGEFVVTFPKAYHSGFNHGFNFCEAVNFAPPDWVDLGLECAKRYKEYKRHPCFSHDELLVNTFKMELTNDNARWLKPALEEMCAREMNARASTREKHPALLQACHEDDVEYQCDFCHCYTHLSHVSCSCAEKVVVCLDHVEELCGCPVESKRLMLRYSDQDLDDMVTQVKAADKAQENW</sequence>
<dbReference type="PROSITE" id="PS51011">
    <property type="entry name" value="ARID"/>
    <property type="match status" value="1"/>
</dbReference>
<dbReference type="FunFam" id="1.10.150.60:FF:000016">
    <property type="entry name" value="Putative Lysine-specific demethylase 5B"/>
    <property type="match status" value="1"/>
</dbReference>
<evidence type="ECO:0000259" key="17">
    <source>
        <dbReference type="PROSITE" id="PS51184"/>
    </source>
</evidence>
<feature type="compositionally biased region" description="Polar residues" evidence="13">
    <location>
        <begin position="20"/>
        <end position="45"/>
    </location>
</feature>
<dbReference type="SMART" id="SM00249">
    <property type="entry name" value="PHD"/>
    <property type="match status" value="1"/>
</dbReference>
<evidence type="ECO:0000256" key="13">
    <source>
        <dbReference type="SAM" id="MobiDB-lite"/>
    </source>
</evidence>
<dbReference type="Pfam" id="PF02373">
    <property type="entry name" value="JmjC"/>
    <property type="match status" value="1"/>
</dbReference>
<keyword evidence="7" id="KW-0862">Zinc</keyword>
<comment type="cofactor">
    <cofactor evidence="1">
        <name>Fe(2+)</name>
        <dbReference type="ChEBI" id="CHEBI:29033"/>
    </cofactor>
</comment>
<evidence type="ECO:0000256" key="6">
    <source>
        <dbReference type="ARBA" id="ARBA00022771"/>
    </source>
</evidence>
<feature type="domain" description="JmjN" evidence="16">
    <location>
        <begin position="64"/>
        <end position="105"/>
    </location>
</feature>
<protein>
    <recommendedName>
        <fullName evidence="4">[histone H3]-trimethyl-L-lysine(4) demethylase</fullName>
        <ecNumber evidence="4">1.14.11.67</ecNumber>
    </recommendedName>
</protein>
<dbReference type="Gene3D" id="2.60.120.650">
    <property type="entry name" value="Cupin"/>
    <property type="match status" value="1"/>
</dbReference>
<evidence type="ECO:0000259" key="15">
    <source>
        <dbReference type="PROSITE" id="PS51011"/>
    </source>
</evidence>
<name>A0A1X2GNM4_9FUNG</name>
<dbReference type="InterPro" id="IPR019787">
    <property type="entry name" value="Znf_PHD-finger"/>
</dbReference>
<dbReference type="Gene3D" id="3.30.40.10">
    <property type="entry name" value="Zinc/RING finger domain, C3HC4 (zinc finger)"/>
    <property type="match status" value="1"/>
</dbReference>
<dbReference type="OrthoDB" id="1678912at2759"/>
<dbReference type="SUPFAM" id="SSF57903">
    <property type="entry name" value="FYVE/PHD zinc finger"/>
    <property type="match status" value="1"/>
</dbReference>
<dbReference type="SMART" id="SM00545">
    <property type="entry name" value="JmjN"/>
    <property type="match status" value="1"/>
</dbReference>
<comment type="catalytic activity">
    <reaction evidence="11">
        <text>N(6),N(6),N(6)-trimethyl-L-lysyl(4)-[histone H3] + 3 2-oxoglutarate + 3 O2 = L-lysyl(4)-[histone H3] + 3 formaldehyde + 3 succinate + 3 CO2</text>
        <dbReference type="Rhea" id="RHEA:60208"/>
        <dbReference type="Rhea" id="RHEA-COMP:15537"/>
        <dbReference type="Rhea" id="RHEA-COMP:15547"/>
        <dbReference type="ChEBI" id="CHEBI:15379"/>
        <dbReference type="ChEBI" id="CHEBI:16526"/>
        <dbReference type="ChEBI" id="CHEBI:16810"/>
        <dbReference type="ChEBI" id="CHEBI:16842"/>
        <dbReference type="ChEBI" id="CHEBI:29969"/>
        <dbReference type="ChEBI" id="CHEBI:30031"/>
        <dbReference type="ChEBI" id="CHEBI:61961"/>
        <dbReference type="EC" id="1.14.11.67"/>
    </reaction>
</comment>
<dbReference type="Pfam" id="PF21323">
    <property type="entry name" value="KDM5_C-hel"/>
    <property type="match status" value="1"/>
</dbReference>
<evidence type="ECO:0000256" key="9">
    <source>
        <dbReference type="ARBA" id="ARBA00023004"/>
    </source>
</evidence>
<dbReference type="InterPro" id="IPR004198">
    <property type="entry name" value="Znf_C5HC2"/>
</dbReference>
<dbReference type="Gene3D" id="1.10.150.60">
    <property type="entry name" value="ARID DNA-binding domain"/>
    <property type="match status" value="1"/>
</dbReference>
<dbReference type="InterPro" id="IPR011011">
    <property type="entry name" value="Znf_FYVE_PHD"/>
</dbReference>
<evidence type="ECO:0000313" key="19">
    <source>
        <dbReference type="Proteomes" id="UP000242146"/>
    </source>
</evidence>
<keyword evidence="5" id="KW-0479">Metal-binding</keyword>
<dbReference type="InterPro" id="IPR001965">
    <property type="entry name" value="Znf_PHD"/>
</dbReference>
<feature type="region of interest" description="Disordered" evidence="13">
    <location>
        <begin position="1"/>
        <end position="55"/>
    </location>
</feature>
<dbReference type="EC" id="1.14.11.67" evidence="4"/>
<keyword evidence="10" id="KW-0539">Nucleus</keyword>
<dbReference type="EMBL" id="MCGT01000007">
    <property type="protein sequence ID" value="ORX58008.1"/>
    <property type="molecule type" value="Genomic_DNA"/>
</dbReference>
<dbReference type="InterPro" id="IPR019786">
    <property type="entry name" value="Zinc_finger_PHD-type_CS"/>
</dbReference>
<organism evidence="18 19">
    <name type="scientific">Hesseltinella vesiculosa</name>
    <dbReference type="NCBI Taxonomy" id="101127"/>
    <lineage>
        <taxon>Eukaryota</taxon>
        <taxon>Fungi</taxon>
        <taxon>Fungi incertae sedis</taxon>
        <taxon>Mucoromycota</taxon>
        <taxon>Mucoromycotina</taxon>
        <taxon>Mucoromycetes</taxon>
        <taxon>Mucorales</taxon>
        <taxon>Cunninghamellaceae</taxon>
        <taxon>Hesseltinella</taxon>
    </lineage>
</organism>
<dbReference type="PROSITE" id="PS51184">
    <property type="entry name" value="JMJC"/>
    <property type="match status" value="1"/>
</dbReference>
<dbReference type="SMART" id="SM00501">
    <property type="entry name" value="BRIGHT"/>
    <property type="match status" value="1"/>
</dbReference>
<evidence type="ECO:0000256" key="4">
    <source>
        <dbReference type="ARBA" id="ARBA00012902"/>
    </source>
</evidence>
<dbReference type="GO" id="GO:0003677">
    <property type="term" value="F:DNA binding"/>
    <property type="evidence" value="ECO:0007669"/>
    <property type="project" value="InterPro"/>
</dbReference>
<keyword evidence="9" id="KW-0408">Iron</keyword>
<proteinExistence type="inferred from homology"/>
<dbReference type="InterPro" id="IPR003347">
    <property type="entry name" value="JmjC_dom"/>
</dbReference>
<keyword evidence="8" id="KW-0560">Oxidoreductase</keyword>
<comment type="caution">
    <text evidence="18">The sequence shown here is derived from an EMBL/GenBank/DDBJ whole genome shotgun (WGS) entry which is preliminary data.</text>
</comment>
<dbReference type="InterPro" id="IPR001606">
    <property type="entry name" value="ARID_dom"/>
</dbReference>